<organism evidence="6 7">
    <name type="scientific">Streptomyces silvisoli</name>
    <dbReference type="NCBI Taxonomy" id="3034235"/>
    <lineage>
        <taxon>Bacteria</taxon>
        <taxon>Bacillati</taxon>
        <taxon>Actinomycetota</taxon>
        <taxon>Actinomycetes</taxon>
        <taxon>Kitasatosporales</taxon>
        <taxon>Streptomycetaceae</taxon>
        <taxon>Streptomyces</taxon>
    </lineage>
</organism>
<dbReference type="PANTHER" id="PTHR43179">
    <property type="entry name" value="RHAMNOSYLTRANSFERASE WBBL"/>
    <property type="match status" value="1"/>
</dbReference>
<evidence type="ECO:0000259" key="5">
    <source>
        <dbReference type="Pfam" id="PF00535"/>
    </source>
</evidence>
<dbReference type="SUPFAM" id="SSF53448">
    <property type="entry name" value="Nucleotide-diphospho-sugar transferases"/>
    <property type="match status" value="1"/>
</dbReference>
<dbReference type="PANTHER" id="PTHR43179:SF12">
    <property type="entry name" value="GALACTOFURANOSYLTRANSFERASE GLFT2"/>
    <property type="match status" value="1"/>
</dbReference>
<evidence type="ECO:0000313" key="7">
    <source>
        <dbReference type="Proteomes" id="UP001216579"/>
    </source>
</evidence>
<dbReference type="InterPro" id="IPR001173">
    <property type="entry name" value="Glyco_trans_2-like"/>
</dbReference>
<dbReference type="InterPro" id="IPR029044">
    <property type="entry name" value="Nucleotide-diphossugar_trans"/>
</dbReference>
<dbReference type="Proteomes" id="UP001216579">
    <property type="component" value="Unassembled WGS sequence"/>
</dbReference>
<keyword evidence="4 6" id="KW-0808">Transferase</keyword>
<sequence length="361" mass="39403">MSETELPYAVVIPTVGRPSLNVCLAALADSVGPLPRRVVIVDDRPLDDCDPLPVTVPTALCERVEIVASCGNGPAGARNAGWSATTEPWIVFLDDDTLPSGNWARELARDLSRAGPEVGGVQGHIRVPLPSHRAPTDWERCTASLATARWITADMAYRRQALEAVGGFDERFRRAFREDSDLALRVKDAGWTLVVGDRQTEHPVRRTDRWVSVRAQAGNADDVLMTRLHGRGWWRRAGARRGRLPVHLAVTGAAVVAATCAVARRPRAAGACAAVWLAGTAELALTRILRGPRNAREVTDMLLTSALIPPAACGHWLRGWWRHRQVRPWKACSAGEPTPTGGGVSWPSVRPVARERVRGWR</sequence>
<reference evidence="6 7" key="1">
    <citation type="submission" date="2023-03" db="EMBL/GenBank/DDBJ databases">
        <title>Draft genome sequence of Streptomyces sp. RB6PN23 isolated from peat swamp forest in Thailand.</title>
        <authorList>
            <person name="Klaysubun C."/>
            <person name="Duangmal K."/>
        </authorList>
    </citation>
    <scope>NUCLEOTIDE SEQUENCE [LARGE SCALE GENOMIC DNA]</scope>
    <source>
        <strain evidence="6 7">RB6PN23</strain>
    </source>
</reference>
<gene>
    <name evidence="6" type="ORF">P3G67_00775</name>
</gene>
<keyword evidence="3 6" id="KW-0328">Glycosyltransferase</keyword>
<proteinExistence type="inferred from homology"/>
<protein>
    <submittedName>
        <fullName evidence="6">Glycosyltransferase</fullName>
        <ecNumber evidence="6">2.4.-.-</ecNumber>
    </submittedName>
</protein>
<comment type="pathway">
    <text evidence="1">Cell wall biogenesis; cell wall polysaccharide biosynthesis.</text>
</comment>
<evidence type="ECO:0000256" key="1">
    <source>
        <dbReference type="ARBA" id="ARBA00004776"/>
    </source>
</evidence>
<feature type="domain" description="Glycosyltransferase 2-like" evidence="5">
    <location>
        <begin position="10"/>
        <end position="135"/>
    </location>
</feature>
<dbReference type="Pfam" id="PF00535">
    <property type="entry name" value="Glycos_transf_2"/>
    <property type="match status" value="1"/>
</dbReference>
<comment type="caution">
    <text evidence="6">The sequence shown here is derived from an EMBL/GenBank/DDBJ whole genome shotgun (WGS) entry which is preliminary data.</text>
</comment>
<dbReference type="EC" id="2.4.-.-" evidence="6"/>
<name>A0ABT5ZDG0_9ACTN</name>
<evidence type="ECO:0000256" key="2">
    <source>
        <dbReference type="ARBA" id="ARBA00006739"/>
    </source>
</evidence>
<dbReference type="EMBL" id="JARJBC010000001">
    <property type="protein sequence ID" value="MDF3287792.1"/>
    <property type="molecule type" value="Genomic_DNA"/>
</dbReference>
<dbReference type="GO" id="GO:0016757">
    <property type="term" value="F:glycosyltransferase activity"/>
    <property type="evidence" value="ECO:0007669"/>
    <property type="project" value="UniProtKB-KW"/>
</dbReference>
<keyword evidence="7" id="KW-1185">Reference proteome</keyword>
<evidence type="ECO:0000313" key="6">
    <source>
        <dbReference type="EMBL" id="MDF3287792.1"/>
    </source>
</evidence>
<evidence type="ECO:0000256" key="4">
    <source>
        <dbReference type="ARBA" id="ARBA00022679"/>
    </source>
</evidence>
<comment type="similarity">
    <text evidence="2">Belongs to the glycosyltransferase 2 family.</text>
</comment>
<dbReference type="RefSeq" id="WP_276091677.1">
    <property type="nucleotide sequence ID" value="NZ_JARJBC010000001.1"/>
</dbReference>
<accession>A0ABT5ZDG0</accession>
<evidence type="ECO:0000256" key="3">
    <source>
        <dbReference type="ARBA" id="ARBA00022676"/>
    </source>
</evidence>
<dbReference type="Gene3D" id="3.90.550.10">
    <property type="entry name" value="Spore Coat Polysaccharide Biosynthesis Protein SpsA, Chain A"/>
    <property type="match status" value="1"/>
</dbReference>